<sequence>PLFLFIQRTASVSIRRCPDRVARVHKSVGLLVFHFPLSRCVVPDATLRGRVAIEMQIPGKTAAESGR</sequence>
<gene>
    <name evidence="1" type="ORF">CH063_14218</name>
</gene>
<dbReference type="Proteomes" id="UP000007174">
    <property type="component" value="Unassembled WGS sequence"/>
</dbReference>
<accession>H1VXM4</accession>
<evidence type="ECO:0000313" key="2">
    <source>
        <dbReference type="Proteomes" id="UP000007174"/>
    </source>
</evidence>
<proteinExistence type="predicted"/>
<dbReference type="EMBL" id="CACQ02007342">
    <property type="protein sequence ID" value="CCF44986.1"/>
    <property type="molecule type" value="Genomic_DNA"/>
</dbReference>
<dbReference type="HOGENOM" id="CLU_2819428_0_0_1"/>
<evidence type="ECO:0000313" key="1">
    <source>
        <dbReference type="EMBL" id="CCF44986.1"/>
    </source>
</evidence>
<protein>
    <submittedName>
        <fullName evidence="1">Uncharacterized protein</fullName>
    </submittedName>
</protein>
<organism evidence="1 2">
    <name type="scientific">Colletotrichum higginsianum (strain IMI 349063)</name>
    <name type="common">Crucifer anthracnose fungus</name>
    <dbReference type="NCBI Taxonomy" id="759273"/>
    <lineage>
        <taxon>Eukaryota</taxon>
        <taxon>Fungi</taxon>
        <taxon>Dikarya</taxon>
        <taxon>Ascomycota</taxon>
        <taxon>Pezizomycotina</taxon>
        <taxon>Sordariomycetes</taxon>
        <taxon>Hypocreomycetidae</taxon>
        <taxon>Glomerellales</taxon>
        <taxon>Glomerellaceae</taxon>
        <taxon>Colletotrichum</taxon>
        <taxon>Colletotrichum destructivum species complex</taxon>
    </lineage>
</organism>
<name>H1VXM4_COLHI</name>
<dbReference type="AlphaFoldDB" id="H1VXM4"/>
<feature type="non-terminal residue" evidence="1">
    <location>
        <position position="1"/>
    </location>
</feature>
<reference evidence="2" key="1">
    <citation type="journal article" date="2012" name="Nat. Genet.">
        <title>Lifestyle transitions in plant pathogenic Colletotrichum fungi deciphered by genome and transcriptome analyses.</title>
        <authorList>
            <person name="O'Connell R.J."/>
            <person name="Thon M.R."/>
            <person name="Hacquard S."/>
            <person name="Amyotte S.G."/>
            <person name="Kleemann J."/>
            <person name="Torres M.F."/>
            <person name="Damm U."/>
            <person name="Buiate E.A."/>
            <person name="Epstein L."/>
            <person name="Alkan N."/>
            <person name="Altmueller J."/>
            <person name="Alvarado-Balderrama L."/>
            <person name="Bauser C.A."/>
            <person name="Becker C."/>
            <person name="Birren B.W."/>
            <person name="Chen Z."/>
            <person name="Choi J."/>
            <person name="Crouch J.A."/>
            <person name="Duvick J.P."/>
            <person name="Farman M.A."/>
            <person name="Gan P."/>
            <person name="Heiman D."/>
            <person name="Henrissat B."/>
            <person name="Howard R.J."/>
            <person name="Kabbage M."/>
            <person name="Koch C."/>
            <person name="Kracher B."/>
            <person name="Kubo Y."/>
            <person name="Law A.D."/>
            <person name="Lebrun M.-H."/>
            <person name="Lee Y.-H."/>
            <person name="Miyara I."/>
            <person name="Moore N."/>
            <person name="Neumann U."/>
            <person name="Nordstroem K."/>
            <person name="Panaccione D.G."/>
            <person name="Panstruga R."/>
            <person name="Place M."/>
            <person name="Proctor R.H."/>
            <person name="Prusky D."/>
            <person name="Rech G."/>
            <person name="Reinhardt R."/>
            <person name="Rollins J.A."/>
            <person name="Rounsley S."/>
            <person name="Schardl C.L."/>
            <person name="Schwartz D.C."/>
            <person name="Shenoy N."/>
            <person name="Shirasu K."/>
            <person name="Sikhakolli U.R."/>
            <person name="Stueber K."/>
            <person name="Sukno S.A."/>
            <person name="Sweigard J.A."/>
            <person name="Takano Y."/>
            <person name="Takahara H."/>
            <person name="Trail F."/>
            <person name="van der Does H.C."/>
            <person name="Voll L.M."/>
            <person name="Will I."/>
            <person name="Young S."/>
            <person name="Zeng Q."/>
            <person name="Zhang J."/>
            <person name="Zhou S."/>
            <person name="Dickman M.B."/>
            <person name="Schulze-Lefert P."/>
            <person name="Ver Loren van Themaat E."/>
            <person name="Ma L.-J."/>
            <person name="Vaillancourt L.J."/>
        </authorList>
    </citation>
    <scope>NUCLEOTIDE SEQUENCE [LARGE SCALE GENOMIC DNA]</scope>
    <source>
        <strain evidence="2">IMI 349063</strain>
    </source>
</reference>